<dbReference type="Pfam" id="PF05962">
    <property type="entry name" value="HutD"/>
    <property type="match status" value="1"/>
</dbReference>
<dbReference type="PANTHER" id="PTHR37943">
    <property type="entry name" value="PROTEIN VES"/>
    <property type="match status" value="1"/>
</dbReference>
<dbReference type="Proteomes" id="UP000274139">
    <property type="component" value="Unassembled WGS sequence"/>
</dbReference>
<organism evidence="1 2">
    <name type="scientific">Aquitalea palustris</name>
    <dbReference type="NCBI Taxonomy" id="2480983"/>
    <lineage>
        <taxon>Bacteria</taxon>
        <taxon>Pseudomonadati</taxon>
        <taxon>Pseudomonadota</taxon>
        <taxon>Betaproteobacteria</taxon>
        <taxon>Neisseriales</taxon>
        <taxon>Chromobacteriaceae</taxon>
        <taxon>Aquitalea</taxon>
    </lineage>
</organism>
<dbReference type="Gene3D" id="2.60.120.10">
    <property type="entry name" value="Jelly Rolls"/>
    <property type="match status" value="1"/>
</dbReference>
<evidence type="ECO:0000313" key="1">
    <source>
        <dbReference type="EMBL" id="RMC96255.1"/>
    </source>
</evidence>
<reference evidence="1 2" key="1">
    <citation type="submission" date="2018-10" db="EMBL/GenBank/DDBJ databases">
        <title>Draft genome sequence of Aquitalea MWU14-2217 isolated from a wild cranberry bog in Provincetown, Massachusetts.</title>
        <authorList>
            <person name="Ebadzadsahrai G."/>
            <person name="Soby S."/>
        </authorList>
    </citation>
    <scope>NUCLEOTIDE SEQUENCE [LARGE SCALE GENOMIC DNA]</scope>
    <source>
        <strain evidence="1 2">MWU14-2217</strain>
    </source>
</reference>
<proteinExistence type="predicted"/>
<accession>A0A454JHF4</accession>
<gene>
    <name evidence="1" type="ORF">EAY64_12265</name>
</gene>
<protein>
    <submittedName>
        <fullName evidence="1">HutD family protein</fullName>
    </submittedName>
</protein>
<dbReference type="SUPFAM" id="SSF51182">
    <property type="entry name" value="RmlC-like cupins"/>
    <property type="match status" value="1"/>
</dbReference>
<dbReference type="AlphaFoldDB" id="A0A454JHF4"/>
<keyword evidence="2" id="KW-1185">Reference proteome</keyword>
<dbReference type="PANTHER" id="PTHR37943:SF1">
    <property type="entry name" value="PROTEIN VES"/>
    <property type="match status" value="1"/>
</dbReference>
<dbReference type="EMBL" id="RFAR01000051">
    <property type="protein sequence ID" value="RMC96255.1"/>
    <property type="molecule type" value="Genomic_DNA"/>
</dbReference>
<dbReference type="InterPro" id="IPR011051">
    <property type="entry name" value="RmlC_Cupin_sf"/>
</dbReference>
<dbReference type="CDD" id="cd20293">
    <property type="entry name" value="cupin_HutD_N"/>
    <property type="match status" value="1"/>
</dbReference>
<comment type="caution">
    <text evidence="1">The sequence shown here is derived from an EMBL/GenBank/DDBJ whole genome shotgun (WGS) entry which is preliminary data.</text>
</comment>
<evidence type="ECO:0000313" key="2">
    <source>
        <dbReference type="Proteomes" id="UP000274139"/>
    </source>
</evidence>
<sequence length="291" mass="31861">MLSTACCRQPAPIRLTEGMKNALMAMMISSWWVQALTSSWHDSGMAYCGRSSTPICSAGTTNLHHNKGLPALAQSEDAHSRPSVDNRFFTLPELAMQILHARHYPATPWKNGGGITRQVLIAPPDATLDNFDYRISIASVASDGDFSRFPGIDRQLLLLQGAALLLQREDGSEVRLDAFSLPLAFAGEESISSQLTEGPVTDFNVMTRRGRYLQQVEDFTLNGERQLQSDDEVLLVLLAAGAELEISREDGRSCRLQPQDALLQQLAIGLTLRSSAAVRVIVVRLNRLSAA</sequence>
<dbReference type="InterPro" id="IPR010282">
    <property type="entry name" value="Uncharacterised_HutD/Ves"/>
</dbReference>
<dbReference type="InterPro" id="IPR014710">
    <property type="entry name" value="RmlC-like_jellyroll"/>
</dbReference>
<name>A0A454JHF4_9NEIS</name>